<name>A0A1L9T8M0_9EURO</name>
<keyword evidence="2" id="KW-1185">Reference proteome</keyword>
<sequence length="109" mass="12108">MNLPHIDKVYKDPEVLRPERWLENPDLPLFAFGLGYRVYTGYQLGNRAIYIALTRILAAFETKAVKRADADPLTGCVDPTDLVMAPLGYGFCVVPRDVKGLKEVLVGGN</sequence>
<dbReference type="InterPro" id="IPR036396">
    <property type="entry name" value="Cyt_P450_sf"/>
</dbReference>
<evidence type="ECO:0000313" key="2">
    <source>
        <dbReference type="Proteomes" id="UP000184356"/>
    </source>
</evidence>
<dbReference type="AlphaFoldDB" id="A0A1L9T8M0"/>
<reference evidence="2" key="1">
    <citation type="journal article" date="2017" name="Genome Biol.">
        <title>Comparative genomics reveals high biological diversity and specific adaptations in the industrially and medically important fungal genus Aspergillus.</title>
        <authorList>
            <person name="de Vries R.P."/>
            <person name="Riley R."/>
            <person name="Wiebenga A."/>
            <person name="Aguilar-Osorio G."/>
            <person name="Amillis S."/>
            <person name="Uchima C.A."/>
            <person name="Anderluh G."/>
            <person name="Asadollahi M."/>
            <person name="Askin M."/>
            <person name="Barry K."/>
            <person name="Battaglia E."/>
            <person name="Bayram O."/>
            <person name="Benocci T."/>
            <person name="Braus-Stromeyer S.A."/>
            <person name="Caldana C."/>
            <person name="Canovas D."/>
            <person name="Cerqueira G.C."/>
            <person name="Chen F."/>
            <person name="Chen W."/>
            <person name="Choi C."/>
            <person name="Clum A."/>
            <person name="Dos Santos R.A."/>
            <person name="Damasio A.R."/>
            <person name="Diallinas G."/>
            <person name="Emri T."/>
            <person name="Fekete E."/>
            <person name="Flipphi M."/>
            <person name="Freyberg S."/>
            <person name="Gallo A."/>
            <person name="Gournas C."/>
            <person name="Habgood R."/>
            <person name="Hainaut M."/>
            <person name="Harispe M.L."/>
            <person name="Henrissat B."/>
            <person name="Hilden K.S."/>
            <person name="Hope R."/>
            <person name="Hossain A."/>
            <person name="Karabika E."/>
            <person name="Karaffa L."/>
            <person name="Karanyi Z."/>
            <person name="Krasevec N."/>
            <person name="Kuo A."/>
            <person name="Kusch H."/>
            <person name="LaButti K."/>
            <person name="Lagendijk E.L."/>
            <person name="Lapidus A."/>
            <person name="Levasseur A."/>
            <person name="Lindquist E."/>
            <person name="Lipzen A."/>
            <person name="Logrieco A.F."/>
            <person name="MacCabe A."/>
            <person name="Maekelae M.R."/>
            <person name="Malavazi I."/>
            <person name="Melin P."/>
            <person name="Meyer V."/>
            <person name="Mielnichuk N."/>
            <person name="Miskei M."/>
            <person name="Molnar A.P."/>
            <person name="Mule G."/>
            <person name="Ngan C.Y."/>
            <person name="Orejas M."/>
            <person name="Orosz E."/>
            <person name="Ouedraogo J.P."/>
            <person name="Overkamp K.M."/>
            <person name="Park H.-S."/>
            <person name="Perrone G."/>
            <person name="Piumi F."/>
            <person name="Punt P.J."/>
            <person name="Ram A.F."/>
            <person name="Ramon A."/>
            <person name="Rauscher S."/>
            <person name="Record E."/>
            <person name="Riano-Pachon D.M."/>
            <person name="Robert V."/>
            <person name="Roehrig J."/>
            <person name="Ruller R."/>
            <person name="Salamov A."/>
            <person name="Salih N.S."/>
            <person name="Samson R.A."/>
            <person name="Sandor E."/>
            <person name="Sanguinetti M."/>
            <person name="Schuetze T."/>
            <person name="Sepcic K."/>
            <person name="Shelest E."/>
            <person name="Sherlock G."/>
            <person name="Sophianopoulou V."/>
            <person name="Squina F.M."/>
            <person name="Sun H."/>
            <person name="Susca A."/>
            <person name="Todd R.B."/>
            <person name="Tsang A."/>
            <person name="Unkles S.E."/>
            <person name="van de Wiele N."/>
            <person name="van Rossen-Uffink D."/>
            <person name="Oliveira J.V."/>
            <person name="Vesth T.C."/>
            <person name="Visser J."/>
            <person name="Yu J.-H."/>
            <person name="Zhou M."/>
            <person name="Andersen M.R."/>
            <person name="Archer D.B."/>
            <person name="Baker S.E."/>
            <person name="Benoit I."/>
            <person name="Brakhage A.A."/>
            <person name="Braus G.H."/>
            <person name="Fischer R."/>
            <person name="Frisvad J.C."/>
            <person name="Goldman G.H."/>
            <person name="Houbraken J."/>
            <person name="Oakley B."/>
            <person name="Pocsi I."/>
            <person name="Scazzocchio C."/>
            <person name="Seiboth B."/>
            <person name="vanKuyk P.A."/>
            <person name="Wortman J."/>
            <person name="Dyer P.S."/>
            <person name="Grigoriev I.V."/>
        </authorList>
    </citation>
    <scope>NUCLEOTIDE SEQUENCE [LARGE SCALE GENOMIC DNA]</scope>
    <source>
        <strain evidence="2">CBS 593.65</strain>
    </source>
</reference>
<protein>
    <recommendedName>
        <fullName evidence="3">Cytochrome P450</fullName>
    </recommendedName>
</protein>
<dbReference type="STRING" id="1036612.A0A1L9T8M0"/>
<dbReference type="EMBL" id="KV878592">
    <property type="protein sequence ID" value="OJJ55643.1"/>
    <property type="molecule type" value="Genomic_DNA"/>
</dbReference>
<dbReference type="GO" id="GO:0004497">
    <property type="term" value="F:monooxygenase activity"/>
    <property type="evidence" value="ECO:0007669"/>
    <property type="project" value="InterPro"/>
</dbReference>
<dbReference type="OrthoDB" id="4509186at2759"/>
<accession>A0A1L9T8M0</accession>
<dbReference type="Proteomes" id="UP000184356">
    <property type="component" value="Unassembled WGS sequence"/>
</dbReference>
<dbReference type="InterPro" id="IPR001128">
    <property type="entry name" value="Cyt_P450"/>
</dbReference>
<evidence type="ECO:0008006" key="3">
    <source>
        <dbReference type="Google" id="ProtNLM"/>
    </source>
</evidence>
<dbReference type="GO" id="GO:0005506">
    <property type="term" value="F:iron ion binding"/>
    <property type="evidence" value="ECO:0007669"/>
    <property type="project" value="InterPro"/>
</dbReference>
<dbReference type="GO" id="GO:0016705">
    <property type="term" value="F:oxidoreductase activity, acting on paired donors, with incorporation or reduction of molecular oxygen"/>
    <property type="evidence" value="ECO:0007669"/>
    <property type="project" value="InterPro"/>
</dbReference>
<dbReference type="GeneID" id="63761330"/>
<dbReference type="VEuPathDB" id="FungiDB:ASPSYDRAFT_34549"/>
<proteinExistence type="predicted"/>
<dbReference type="GO" id="GO:0020037">
    <property type="term" value="F:heme binding"/>
    <property type="evidence" value="ECO:0007669"/>
    <property type="project" value="InterPro"/>
</dbReference>
<gene>
    <name evidence="1" type="ORF">ASPSYDRAFT_34549</name>
</gene>
<dbReference type="RefSeq" id="XP_040699449.1">
    <property type="nucleotide sequence ID" value="XM_040845257.1"/>
</dbReference>
<dbReference type="Pfam" id="PF00067">
    <property type="entry name" value="p450"/>
    <property type="match status" value="1"/>
</dbReference>
<evidence type="ECO:0000313" key="1">
    <source>
        <dbReference type="EMBL" id="OJJ55643.1"/>
    </source>
</evidence>
<dbReference type="SUPFAM" id="SSF48264">
    <property type="entry name" value="Cytochrome P450"/>
    <property type="match status" value="1"/>
</dbReference>
<organism evidence="1 2">
    <name type="scientific">Aspergillus sydowii CBS 593.65</name>
    <dbReference type="NCBI Taxonomy" id="1036612"/>
    <lineage>
        <taxon>Eukaryota</taxon>
        <taxon>Fungi</taxon>
        <taxon>Dikarya</taxon>
        <taxon>Ascomycota</taxon>
        <taxon>Pezizomycotina</taxon>
        <taxon>Eurotiomycetes</taxon>
        <taxon>Eurotiomycetidae</taxon>
        <taxon>Eurotiales</taxon>
        <taxon>Aspergillaceae</taxon>
        <taxon>Aspergillus</taxon>
        <taxon>Aspergillus subgen. Nidulantes</taxon>
    </lineage>
</organism>
<dbReference type="Gene3D" id="1.10.630.10">
    <property type="entry name" value="Cytochrome P450"/>
    <property type="match status" value="1"/>
</dbReference>